<dbReference type="GO" id="GO:0061630">
    <property type="term" value="F:ubiquitin protein ligase activity"/>
    <property type="evidence" value="ECO:0007669"/>
    <property type="project" value="UniProtKB-EC"/>
</dbReference>
<evidence type="ECO:0000256" key="6">
    <source>
        <dbReference type="ARBA" id="ARBA00022525"/>
    </source>
</evidence>
<dbReference type="Pfam" id="PF14496">
    <property type="entry name" value="NEL"/>
    <property type="match status" value="1"/>
</dbReference>
<evidence type="ECO:0000256" key="3">
    <source>
        <dbReference type="ARBA" id="ARBA00004613"/>
    </source>
</evidence>
<dbReference type="PROSITE" id="PS52053">
    <property type="entry name" value="NEL"/>
    <property type="match status" value="1"/>
</dbReference>
<evidence type="ECO:0000256" key="5">
    <source>
        <dbReference type="ARBA" id="ARBA00012483"/>
    </source>
</evidence>
<keyword evidence="11 14" id="KW-0832">Ubl conjugation</keyword>
<keyword evidence="10 14" id="KW-0833">Ubl conjugation pathway</keyword>
<dbReference type="InterPro" id="IPR046673">
    <property type="entry name" value="ToxA_N"/>
</dbReference>
<evidence type="ECO:0000313" key="17">
    <source>
        <dbReference type="EMBL" id="VVO23868.1"/>
    </source>
</evidence>
<dbReference type="InterPro" id="IPR003591">
    <property type="entry name" value="Leu-rich_rpt_typical-subtyp"/>
</dbReference>
<name>A0A5E7EAY6_PSEFL</name>
<evidence type="ECO:0000256" key="11">
    <source>
        <dbReference type="ARBA" id="ARBA00022843"/>
    </source>
</evidence>
<dbReference type="PANTHER" id="PTHR47114">
    <property type="match status" value="1"/>
</dbReference>
<dbReference type="EMBL" id="CABVHU010000012">
    <property type="protein sequence ID" value="VVO23868.1"/>
    <property type="molecule type" value="Genomic_DNA"/>
</dbReference>
<evidence type="ECO:0000256" key="1">
    <source>
        <dbReference type="ARBA" id="ARBA00000900"/>
    </source>
</evidence>
<evidence type="ECO:0000259" key="16">
    <source>
        <dbReference type="PROSITE" id="PS52053"/>
    </source>
</evidence>
<feature type="domain" description="NEL" evidence="16">
    <location>
        <begin position="1311"/>
        <end position="1599"/>
    </location>
</feature>
<dbReference type="GO" id="GO:0005576">
    <property type="term" value="C:extracellular region"/>
    <property type="evidence" value="ECO:0007669"/>
    <property type="project" value="UniProtKB-SubCell"/>
</dbReference>
<organism evidence="17 18">
    <name type="scientific">Pseudomonas fluorescens</name>
    <dbReference type="NCBI Taxonomy" id="294"/>
    <lineage>
        <taxon>Bacteria</taxon>
        <taxon>Pseudomonadati</taxon>
        <taxon>Pseudomonadota</taxon>
        <taxon>Gammaproteobacteria</taxon>
        <taxon>Pseudomonadales</taxon>
        <taxon>Pseudomonadaceae</taxon>
        <taxon>Pseudomonas</taxon>
    </lineage>
</organism>
<keyword evidence="9" id="KW-0677">Repeat</keyword>
<dbReference type="InterPro" id="IPR001611">
    <property type="entry name" value="Leu-rich_rpt"/>
</dbReference>
<evidence type="ECO:0000256" key="14">
    <source>
        <dbReference type="PROSITE-ProRule" id="PRU01398"/>
    </source>
</evidence>
<dbReference type="Pfam" id="PF13855">
    <property type="entry name" value="LRR_8"/>
    <property type="match status" value="1"/>
</dbReference>
<dbReference type="Proteomes" id="UP000409037">
    <property type="component" value="Unassembled WGS sequence"/>
</dbReference>
<gene>
    <name evidence="17" type="ORF">PS833_04433</name>
</gene>
<dbReference type="GO" id="GO:0016567">
    <property type="term" value="P:protein ubiquitination"/>
    <property type="evidence" value="ECO:0007669"/>
    <property type="project" value="InterPro"/>
</dbReference>
<dbReference type="Pfam" id="PF20178">
    <property type="entry name" value="ToxA_N"/>
    <property type="match status" value="1"/>
</dbReference>
<comment type="similarity">
    <text evidence="4 14">Belongs to the LRR-containing bacterial E3 ligase family.</text>
</comment>
<dbReference type="EC" id="2.3.2.27" evidence="5"/>
<evidence type="ECO:0000256" key="2">
    <source>
        <dbReference type="ARBA" id="ARBA00004192"/>
    </source>
</evidence>
<evidence type="ECO:0000256" key="4">
    <source>
        <dbReference type="ARBA" id="ARBA00009868"/>
    </source>
</evidence>
<dbReference type="OrthoDB" id="1467561at2"/>
<reference evidence="17 18" key="1">
    <citation type="submission" date="2019-09" db="EMBL/GenBank/DDBJ databases">
        <authorList>
            <person name="Chandra G."/>
            <person name="Truman W A."/>
        </authorList>
    </citation>
    <scope>NUCLEOTIDE SEQUENCE [LARGE SCALE GENOMIC DNA]</scope>
    <source>
        <strain evidence="17">PS833</strain>
    </source>
</reference>
<feature type="region of interest" description="Disordered" evidence="15">
    <location>
        <begin position="968"/>
        <end position="987"/>
    </location>
</feature>
<evidence type="ECO:0000313" key="18">
    <source>
        <dbReference type="Proteomes" id="UP000409037"/>
    </source>
</evidence>
<dbReference type="SUPFAM" id="SSF52058">
    <property type="entry name" value="L domain-like"/>
    <property type="match status" value="1"/>
</dbReference>
<evidence type="ECO:0000256" key="15">
    <source>
        <dbReference type="SAM" id="MobiDB-lite"/>
    </source>
</evidence>
<dbReference type="PANTHER" id="PTHR47114:SF2">
    <property type="entry name" value="OLIGODENDROCYTE-MYELIN GLYCOPROTEIN"/>
    <property type="match status" value="1"/>
</dbReference>
<comment type="catalytic activity">
    <reaction evidence="1">
        <text>S-ubiquitinyl-[E2 ubiquitin-conjugating enzyme]-L-cysteine + [acceptor protein]-L-lysine = [E2 ubiquitin-conjugating enzyme]-L-cysteine + N(6)-ubiquitinyl-[acceptor protein]-L-lysine.</text>
        <dbReference type="EC" id="2.3.2.27"/>
    </reaction>
</comment>
<keyword evidence="8 14" id="KW-0808">Transferase</keyword>
<evidence type="ECO:0000256" key="9">
    <source>
        <dbReference type="ARBA" id="ARBA00022737"/>
    </source>
</evidence>
<keyword evidence="12" id="KW-0843">Virulence</keyword>
<dbReference type="InterPro" id="IPR029487">
    <property type="entry name" value="NEL_dom"/>
</dbReference>
<protein>
    <recommendedName>
        <fullName evidence="5">RING-type E3 ubiquitin transferase</fullName>
        <ecNumber evidence="5">2.3.2.27</ecNumber>
    </recommendedName>
</protein>
<feature type="active site" description="Glycyl thioester intermediate" evidence="14">
    <location>
        <position position="1397"/>
    </location>
</feature>
<dbReference type="GO" id="GO:0030430">
    <property type="term" value="C:host cell cytoplasm"/>
    <property type="evidence" value="ECO:0007669"/>
    <property type="project" value="UniProtKB-SubCell"/>
</dbReference>
<comment type="subcellular location">
    <subcellularLocation>
        <location evidence="2">Host cytoplasm</location>
    </subcellularLocation>
    <subcellularLocation>
        <location evidence="3">Secreted</location>
    </subcellularLocation>
</comment>
<keyword evidence="6 14" id="KW-0964">Secreted</keyword>
<evidence type="ECO:0000256" key="10">
    <source>
        <dbReference type="ARBA" id="ARBA00022786"/>
    </source>
</evidence>
<dbReference type="Gene3D" id="1.20.58.360">
    <property type="entry name" value="Shigella T3SS effector IpaH defines"/>
    <property type="match status" value="1"/>
</dbReference>
<sequence length="1599" mass="176531">MSSTPKVTPSVVPFTPAQRTEALVEHTADLDKAQVLQQSMPDWLAGADLTVVQALKASFEQRELTYAKAAAVLEALKPLDVFCKEQLTRVLKEKWTVDFDVERDTLDIIKKTIPATGLFPTDYRVMETVSSRSLLHAAMENFTSGEAQSGGLPEDSLIRIDAQPQSGTAMTPTKFATLCRKLDLGARYQQHIATTMALPNGPDANRASGADIRRLKLLDLQVAVHIAYLKKHIGAAVYPMLLSVIAQDLPAAQTKDAVFDGKPVIWQGLMIHDACVCGALIFTNASIDTEPQAKCVVYLPNDPGRPLYEYASLDDFKSYLALQLQIKSYRTFFAGQFLPGHDQTDFFSAFDEDKILGTLTATPAACLADFFFGAFISKTQRDARVLAVPTADVDEAQRQKTIQRLLDGGLLLLNAASFFVPVLGQLMAAVAVIDIVSEVYEGVEDWTHGERNKALSHVLNVVENVAQMAAFAAGGKLASAAFRRGVKEQAAFFDGFEAVTRADGTSKLWKPDLRPYKQTSPLPETLLPDAQGIYKDGEHSSIVMDDAAYRVSHNVAKQAWQIKHPVRQDAFEPAIEQNVEGGWRHVHEHAHEWPDNGYALKRTAPRLSSFSHDELSHAADITGITPAELYRLHESNHKLPQRLNDCIERFRLNRRITDLIAAMERGETANTDFVQEQLHTLPRLPGWSAKRFIEVRDEKNLVVSRFPKTVPRGEDVKPVQVSQAQLSAGQLLDTVIGGLDAKEVAAIVGSTTTGSKPGLLATKIAGTLNSDRRPLLEWLYKTYDGEATGDVATLREYAADVPIRVCQELLDSASGRDRSFLRDRRFPGMGLAQQVAQAQSAIRLDRALTGLHLPQLANADTDTLALRLMDRVQGWDDGYRLELRQGLPTGTLLDSVGKVDAPLSGVIVKTSTGYQVTRGSGTLQTTQTSETLMASIFHALPAARRTRMGLSGTATVDVPTLRQRLSAAATGNPERTGRVLRDEPSEAPEHLRSCVQADPPAVGSHAKGLIRKVKKLYPLFTAAQVSSLLDEAGSTEMARVNRIEALEQQLKTLSGVLRTWRDDEAQMKKLGPLNDLRVSRRQVANAIENCWRRVSPPGLPHGQPVTSLKLERTPVGQLPTLTEEDVAHVRSLSIKDMEAGDELAYFLKPFKGLVSLKLDRNRLTRLPEVLSHMPDLQHLSLNGNQLALTEHTLRKLADLRNLRTLELSGNRLGATPDVSKMFHLRSLFLSDTFATELPVGLSLLPNLDKVDLNGNEIRELPAWLFDVPKRFAQTVNLRHNPLSTASQAKLQAYRASTGVGMGFLNNAAVIDDQVARDLWMPRADETSYAGRNRTWIALKNEPGSKGFFELLAEVGRTADSRFVREDMTRRVWRVIGAMQTDSALRDQLLSLAVKANCDDAAATIFSNLEVAVDIDTVVRQSVNTHDQAARLLSLGRRLFRLDYLAKVARERVKANSKLDPVEVELAYRSGLAEKLDLVGQPRHMRFASASGVTSEDLDVAYDRVIAAEASPELLDYISNRTFWGDFLREHHGQQFNDLVAPFYTRLETAFATEVTLGAQYRPQIDGIAAEQQQAENGLLKKLTEEAIKAEEAKTCFILD</sequence>
<comment type="PTM">
    <text evidence="14">Ubiquitinated in the presence of host E1 ubiquitin-activating enzyme, E2 ubiquitin-conjugating enzyme and ubiquitin.</text>
</comment>
<keyword evidence="13 14" id="KW-1035">Host cytoplasm</keyword>
<keyword evidence="7" id="KW-0433">Leucine-rich repeat</keyword>
<proteinExistence type="inferred from homology"/>
<evidence type="ECO:0000256" key="7">
    <source>
        <dbReference type="ARBA" id="ARBA00022614"/>
    </source>
</evidence>
<dbReference type="Gene3D" id="3.80.10.10">
    <property type="entry name" value="Ribonuclease Inhibitor"/>
    <property type="match status" value="1"/>
</dbReference>
<accession>A0A5E7EAY6</accession>
<evidence type="ECO:0000256" key="8">
    <source>
        <dbReference type="ARBA" id="ARBA00022679"/>
    </source>
</evidence>
<dbReference type="InterPro" id="IPR032675">
    <property type="entry name" value="LRR_dom_sf"/>
</dbReference>
<feature type="compositionally biased region" description="Basic and acidic residues" evidence="15">
    <location>
        <begin position="975"/>
        <end position="987"/>
    </location>
</feature>
<evidence type="ECO:0000256" key="13">
    <source>
        <dbReference type="ARBA" id="ARBA00023200"/>
    </source>
</evidence>
<dbReference type="SMART" id="SM00369">
    <property type="entry name" value="LRR_TYP"/>
    <property type="match status" value="4"/>
</dbReference>
<evidence type="ECO:0000256" key="12">
    <source>
        <dbReference type="ARBA" id="ARBA00023026"/>
    </source>
</evidence>
<dbReference type="InterPro" id="IPR051071">
    <property type="entry name" value="LRR-bact_E3_ubiq_ligases"/>
</dbReference>